<dbReference type="Gene3D" id="3.30.40.10">
    <property type="entry name" value="Zinc/RING finger domain, C3HC4 (zinc finger)"/>
    <property type="match status" value="1"/>
</dbReference>
<protein>
    <recommendedName>
        <fullName evidence="14">E3 ubiquitin protein ligase</fullName>
        <ecNumber evidence="14">2.3.2.27</ecNumber>
    </recommendedName>
</protein>
<organism evidence="18 19">
    <name type="scientific">Actinia tenebrosa</name>
    <name type="common">Australian red waratah sea anemone</name>
    <dbReference type="NCBI Taxonomy" id="6105"/>
    <lineage>
        <taxon>Eukaryota</taxon>
        <taxon>Metazoa</taxon>
        <taxon>Cnidaria</taxon>
        <taxon>Anthozoa</taxon>
        <taxon>Hexacorallia</taxon>
        <taxon>Actiniaria</taxon>
        <taxon>Actiniidae</taxon>
        <taxon>Actinia</taxon>
    </lineage>
</organism>
<dbReference type="OrthoDB" id="10266039at2759"/>
<evidence type="ECO:0000256" key="15">
    <source>
        <dbReference type="SAM" id="Coils"/>
    </source>
</evidence>
<evidence type="ECO:0000313" key="19">
    <source>
        <dbReference type="RefSeq" id="XP_031569629.1"/>
    </source>
</evidence>
<dbReference type="SMART" id="SM00184">
    <property type="entry name" value="RING"/>
    <property type="match status" value="1"/>
</dbReference>
<dbReference type="RefSeq" id="XP_031569629.1">
    <property type="nucleotide sequence ID" value="XM_031713769.1"/>
</dbReference>
<feature type="coiled-coil region" evidence="15">
    <location>
        <begin position="757"/>
        <end position="861"/>
    </location>
</feature>
<dbReference type="InterPro" id="IPR013956">
    <property type="entry name" value="E3_ubiquit_lig_Bre1"/>
</dbReference>
<dbReference type="CDD" id="cd16704">
    <property type="entry name" value="RING-HC_RNF20-like"/>
    <property type="match status" value="1"/>
</dbReference>
<dbReference type="Pfam" id="PF26052">
    <property type="entry name" value="BRE1B"/>
    <property type="match status" value="1"/>
</dbReference>
<dbReference type="GO" id="GO:0008270">
    <property type="term" value="F:zinc ion binding"/>
    <property type="evidence" value="ECO:0007669"/>
    <property type="project" value="UniProtKB-KW"/>
</dbReference>
<feature type="compositionally biased region" description="Polar residues" evidence="16">
    <location>
        <begin position="584"/>
        <end position="593"/>
    </location>
</feature>
<accession>A0A6P8IRM9</accession>
<dbReference type="PANTHER" id="PTHR23163">
    <property type="entry name" value="RING FINGER PROTEIN-RELATED"/>
    <property type="match status" value="1"/>
</dbReference>
<evidence type="ECO:0000256" key="3">
    <source>
        <dbReference type="ARBA" id="ARBA00004906"/>
    </source>
</evidence>
<dbReference type="InterPro" id="IPR058642">
    <property type="entry name" value="BRE1A/B-like_dom"/>
</dbReference>
<comment type="subcellular location">
    <subcellularLocation>
        <location evidence="2 14">Nucleus</location>
    </subcellularLocation>
</comment>
<evidence type="ECO:0000313" key="18">
    <source>
        <dbReference type="Proteomes" id="UP000515163"/>
    </source>
</evidence>
<gene>
    <name evidence="19" type="primary">LOC116304109</name>
</gene>
<name>A0A6P8IRM9_ACTTE</name>
<keyword evidence="5 14" id="KW-0808">Transferase</keyword>
<evidence type="ECO:0000256" key="16">
    <source>
        <dbReference type="SAM" id="MobiDB-lite"/>
    </source>
</evidence>
<evidence type="ECO:0000256" key="2">
    <source>
        <dbReference type="ARBA" id="ARBA00004123"/>
    </source>
</evidence>
<evidence type="ECO:0000256" key="7">
    <source>
        <dbReference type="ARBA" id="ARBA00022771"/>
    </source>
</evidence>
<dbReference type="InterPro" id="IPR013083">
    <property type="entry name" value="Znf_RING/FYVE/PHD"/>
</dbReference>
<dbReference type="FunFam" id="3.30.40.10:FF:000040">
    <property type="entry name" value="E3 ubiquitin protein ligase"/>
    <property type="match status" value="1"/>
</dbReference>
<evidence type="ECO:0000256" key="9">
    <source>
        <dbReference type="ARBA" id="ARBA00022833"/>
    </source>
</evidence>
<feature type="region of interest" description="Disordered" evidence="16">
    <location>
        <begin position="1"/>
        <end position="21"/>
    </location>
</feature>
<evidence type="ECO:0000256" key="14">
    <source>
        <dbReference type="RuleBase" id="RU365038"/>
    </source>
</evidence>
<dbReference type="FunCoup" id="A0A6P8IRM9">
    <property type="interactions" value="3185"/>
</dbReference>
<feature type="region of interest" description="Disordered" evidence="16">
    <location>
        <begin position="162"/>
        <end position="244"/>
    </location>
</feature>
<keyword evidence="18" id="KW-1185">Reference proteome</keyword>
<keyword evidence="6 14" id="KW-0479">Metal-binding</keyword>
<dbReference type="InterPro" id="IPR001841">
    <property type="entry name" value="Znf_RING"/>
</dbReference>
<feature type="compositionally biased region" description="Polar residues" evidence="16">
    <location>
        <begin position="166"/>
        <end position="181"/>
    </location>
</feature>
<dbReference type="UniPathway" id="UPA00143"/>
<dbReference type="PROSITE" id="PS00518">
    <property type="entry name" value="ZF_RING_1"/>
    <property type="match status" value="1"/>
</dbReference>
<evidence type="ECO:0000259" key="17">
    <source>
        <dbReference type="PROSITE" id="PS50089"/>
    </source>
</evidence>
<evidence type="ECO:0000256" key="13">
    <source>
        <dbReference type="PROSITE-ProRule" id="PRU00175"/>
    </source>
</evidence>
<comment type="catalytic activity">
    <reaction evidence="1 14">
        <text>S-ubiquitinyl-[E2 ubiquitin-conjugating enzyme]-L-cysteine + [acceptor protein]-L-lysine = [E2 ubiquitin-conjugating enzyme]-L-cysteine + N(6)-ubiquitinyl-[acceptor protein]-L-lysine.</text>
        <dbReference type="EC" id="2.3.2.27"/>
    </reaction>
</comment>
<dbReference type="GO" id="GO:0016567">
    <property type="term" value="P:protein ubiquitination"/>
    <property type="evidence" value="ECO:0007669"/>
    <property type="project" value="UniProtKB-UniRule"/>
</dbReference>
<keyword evidence="9 14" id="KW-0862">Zinc</keyword>
<dbReference type="PANTHER" id="PTHR23163:SF0">
    <property type="entry name" value="E3 UBIQUITIN-PROTEIN LIGASE BRE1"/>
    <property type="match status" value="1"/>
</dbReference>
<dbReference type="KEGG" id="aten:116304109"/>
<evidence type="ECO:0000256" key="1">
    <source>
        <dbReference type="ARBA" id="ARBA00000900"/>
    </source>
</evidence>
<keyword evidence="7 13" id="KW-0863">Zinc-finger</keyword>
<evidence type="ECO:0000256" key="12">
    <source>
        <dbReference type="ARBA" id="ARBA00023242"/>
    </source>
</evidence>
<dbReference type="InParanoid" id="A0A6P8IRM9"/>
<reference evidence="19" key="1">
    <citation type="submission" date="2025-08" db="UniProtKB">
        <authorList>
            <consortium name="RefSeq"/>
        </authorList>
    </citation>
    <scope>IDENTIFICATION</scope>
    <source>
        <tissue evidence="19">Tentacle</tissue>
    </source>
</reference>
<sequence>MKRSQPEPSTSAPPKKQATTRMLESVNVGPVSTEDEMNIQVLAFQNKKLAERLEVMKLDEERLRERLDEVKKQRVAEYEILSLINRHWTQLDEDVSVMCQSYESGTAEEFGDLNDTALSYLEYLAQLEPEQMKEEVSKRAANSKQCVKTLLSFMEKAGCFPPRVPASSQVIPPGETSSTGEVTKDDDMETDELKETDEGQVIKESDDGTSKTEPIVEKKQEETPKKEELETSSKEPEIEQLKSDNKRLRELMTSIQLKQQTTSLEFSEIRDKYALTNREISELNTQLQDSEYDLQKANHRVENLVKRLNELEEMRKKIREGEMPAKEEIKDEDDEKHSELLELKELAKNRLEELQKLKEDCVAAQQELEKLKLEAVQIPESTIVQSSPYKCLQSQFSVLFNETTNARQQLDELRRTLSSTKTQHMVQLEQIESDMITTHKKYKSEVNELHEALLHCKREYDLLRIECDQSTKTNEQTAPLIKETTYMNNSLQSYNKQLKGEVMRYKRKLNEALSQTQKLEEEISKLRETKPKEEQVKKEEEKTEEEMEVKQEQESKETPKEPEEGEEGELEEGEEEEPAKSSNDSEQVKQLQASLKKAQESQKEMKLLLDVYKGAAKDLRDKVELLASEKTLKIEIEALKNRVKELEQDLEKYKGAMADEEAIRRLKVAEETIENLQKNLAATKQEEDALLAEMEFTGQEYVEMQEQNVRLLQQLREKDEANLKLMSERIKSNQIQKQIREEKDVLADQVTSLNTYLETQTQLIKKQEERERSLQNAVGSMEKELSLRQQAMEMHKRKAQDNCQSAQELKIRLEAFQQQQQETQESIAEKTRSLEEEAFRAKRVQEECNSLKRKIEKQKKIDLYGAADEVLLEEVRQYKARLTCPCCNTRKKDAILTKCFHVFCYECLKTRYDTRQRKCPKCNATFGNNDFHKIYL</sequence>
<dbReference type="AlphaFoldDB" id="A0A6P8IRM9"/>
<evidence type="ECO:0000256" key="11">
    <source>
        <dbReference type="ARBA" id="ARBA00023054"/>
    </source>
</evidence>
<dbReference type="InterPro" id="IPR017907">
    <property type="entry name" value="Znf_RING_CS"/>
</dbReference>
<dbReference type="Pfam" id="PF00097">
    <property type="entry name" value="zf-C3HC4"/>
    <property type="match status" value="1"/>
</dbReference>
<evidence type="ECO:0000256" key="6">
    <source>
        <dbReference type="ARBA" id="ARBA00022723"/>
    </source>
</evidence>
<feature type="coiled-coil region" evidence="15">
    <location>
        <begin position="46"/>
        <end position="73"/>
    </location>
</feature>
<evidence type="ECO:0000256" key="5">
    <source>
        <dbReference type="ARBA" id="ARBA00022679"/>
    </source>
</evidence>
<evidence type="ECO:0000256" key="8">
    <source>
        <dbReference type="ARBA" id="ARBA00022786"/>
    </source>
</evidence>
<feature type="compositionally biased region" description="Basic and acidic residues" evidence="16">
    <location>
        <begin position="548"/>
        <end position="562"/>
    </location>
</feature>
<dbReference type="GO" id="GO:0061630">
    <property type="term" value="F:ubiquitin protein ligase activity"/>
    <property type="evidence" value="ECO:0007669"/>
    <property type="project" value="UniProtKB-EC"/>
</dbReference>
<comment type="similarity">
    <text evidence="4 14">Belongs to the BRE1 family.</text>
</comment>
<evidence type="ECO:0000256" key="10">
    <source>
        <dbReference type="ARBA" id="ARBA00022853"/>
    </source>
</evidence>
<comment type="pathway">
    <text evidence="3 14">Protein modification; protein ubiquitination.</text>
</comment>
<dbReference type="GeneID" id="116304109"/>
<dbReference type="GO" id="GO:0033503">
    <property type="term" value="C:HULC complex"/>
    <property type="evidence" value="ECO:0007669"/>
    <property type="project" value="TreeGrafter"/>
</dbReference>
<dbReference type="GO" id="GO:0006325">
    <property type="term" value="P:chromatin organization"/>
    <property type="evidence" value="ECO:0007669"/>
    <property type="project" value="UniProtKB-KW"/>
</dbReference>
<dbReference type="Proteomes" id="UP000515163">
    <property type="component" value="Unplaced"/>
</dbReference>
<dbReference type="GO" id="GO:0005634">
    <property type="term" value="C:nucleus"/>
    <property type="evidence" value="ECO:0007669"/>
    <property type="project" value="UniProtKB-SubCell"/>
</dbReference>
<feature type="domain" description="RING-type" evidence="17">
    <location>
        <begin position="884"/>
        <end position="923"/>
    </location>
</feature>
<dbReference type="InterPro" id="IPR018957">
    <property type="entry name" value="Znf_C3HC4_RING-type"/>
</dbReference>
<keyword evidence="10 14" id="KW-0156">Chromatin regulator</keyword>
<feature type="compositionally biased region" description="Acidic residues" evidence="16">
    <location>
        <begin position="563"/>
        <end position="577"/>
    </location>
</feature>
<feature type="compositionally biased region" description="Basic and acidic residues" evidence="16">
    <location>
        <begin position="191"/>
        <end position="244"/>
    </location>
</feature>
<feature type="region of interest" description="Disordered" evidence="16">
    <location>
        <begin position="524"/>
        <end position="597"/>
    </location>
</feature>
<keyword evidence="8 14" id="KW-0833">Ubl conjugation pathway</keyword>
<keyword evidence="11 14" id="KW-0175">Coiled coil</keyword>
<dbReference type="PROSITE" id="PS50089">
    <property type="entry name" value="ZF_RING_2"/>
    <property type="match status" value="1"/>
</dbReference>
<evidence type="ECO:0000256" key="4">
    <source>
        <dbReference type="ARBA" id="ARBA00005555"/>
    </source>
</evidence>
<proteinExistence type="inferred from homology"/>
<feature type="compositionally biased region" description="Basic and acidic residues" evidence="16">
    <location>
        <begin position="524"/>
        <end position="541"/>
    </location>
</feature>
<keyword evidence="12 14" id="KW-0539">Nucleus</keyword>
<dbReference type="EC" id="2.3.2.27" evidence="14"/>
<dbReference type="SUPFAM" id="SSF57850">
    <property type="entry name" value="RING/U-box"/>
    <property type="match status" value="1"/>
</dbReference>